<dbReference type="Proteomes" id="UP000244168">
    <property type="component" value="Unassembled WGS sequence"/>
</dbReference>
<feature type="signal peptide" evidence="1">
    <location>
        <begin position="1"/>
        <end position="21"/>
    </location>
</feature>
<dbReference type="OrthoDB" id="804812at2"/>
<dbReference type="AlphaFoldDB" id="A0A2T5JAF3"/>
<name>A0A2T5JAF3_9SPHI</name>
<gene>
    <name evidence="2" type="ORF">C8P68_104463</name>
</gene>
<dbReference type="RefSeq" id="WP_107828906.1">
    <property type="nucleotide sequence ID" value="NZ_CP160205.1"/>
</dbReference>
<sequence>MKLVTATFLLLCLIIIVGCSSDPRPQTKIKKDTAVRVLNAAIDIADNKFAFKDLTSTKAFDLFMDDQDHSRAFTDHSKRHQLTPLTKAEKFALLGPFIKQELKLDPAYVRDEMNAWFVAKQDKIGDLQPIIIDLEGDDYGAVVMVLLDSNNKYVSGYNISGGEQPGPTEVGDSLEVYQWKNYAVINKNIITNYQLEKTDYTDTLKHVSLIDSVVYKIEIDNKGRFNKSKLSSKKYTVNDIK</sequence>
<proteinExistence type="predicted"/>
<keyword evidence="3" id="KW-1185">Reference proteome</keyword>
<dbReference type="PROSITE" id="PS51257">
    <property type="entry name" value="PROKAR_LIPOPROTEIN"/>
    <property type="match status" value="1"/>
</dbReference>
<organism evidence="2 3">
    <name type="scientific">Mucilaginibacter yixingensis</name>
    <dbReference type="NCBI Taxonomy" id="1295612"/>
    <lineage>
        <taxon>Bacteria</taxon>
        <taxon>Pseudomonadati</taxon>
        <taxon>Bacteroidota</taxon>
        <taxon>Sphingobacteriia</taxon>
        <taxon>Sphingobacteriales</taxon>
        <taxon>Sphingobacteriaceae</taxon>
        <taxon>Mucilaginibacter</taxon>
    </lineage>
</organism>
<reference evidence="2 3" key="1">
    <citation type="submission" date="2018-04" db="EMBL/GenBank/DDBJ databases">
        <title>Genomic Encyclopedia of Archaeal and Bacterial Type Strains, Phase II (KMG-II): from individual species to whole genera.</title>
        <authorList>
            <person name="Goeker M."/>
        </authorList>
    </citation>
    <scope>NUCLEOTIDE SEQUENCE [LARGE SCALE GENOMIC DNA]</scope>
    <source>
        <strain evidence="2 3">DSM 26809</strain>
    </source>
</reference>
<evidence type="ECO:0000256" key="1">
    <source>
        <dbReference type="SAM" id="SignalP"/>
    </source>
</evidence>
<comment type="caution">
    <text evidence="2">The sequence shown here is derived from an EMBL/GenBank/DDBJ whole genome shotgun (WGS) entry which is preliminary data.</text>
</comment>
<protein>
    <submittedName>
        <fullName evidence="2">Uncharacterized protein</fullName>
    </submittedName>
</protein>
<feature type="chain" id="PRO_5015607594" evidence="1">
    <location>
        <begin position="22"/>
        <end position="241"/>
    </location>
</feature>
<keyword evidence="1" id="KW-0732">Signal</keyword>
<evidence type="ECO:0000313" key="2">
    <source>
        <dbReference type="EMBL" id="PTQ96969.1"/>
    </source>
</evidence>
<dbReference type="EMBL" id="QAOQ01000004">
    <property type="protein sequence ID" value="PTQ96969.1"/>
    <property type="molecule type" value="Genomic_DNA"/>
</dbReference>
<accession>A0A2T5JAF3</accession>
<evidence type="ECO:0000313" key="3">
    <source>
        <dbReference type="Proteomes" id="UP000244168"/>
    </source>
</evidence>